<dbReference type="InterPro" id="IPR008719">
    <property type="entry name" value="N2O_reductase_NosL"/>
</dbReference>
<protein>
    <submittedName>
        <fullName evidence="1">Uncharacterized protein</fullName>
    </submittedName>
</protein>
<accession>S5Z699</accession>
<dbReference type="EMBL" id="CP006254">
    <property type="protein sequence ID" value="AGT32392.1"/>
    <property type="molecule type" value="Genomic_DNA"/>
</dbReference>
<sequence>MKAKEMWLAIFVLMVVVITGCSQKVEPVAIDEKNDKCAVCHMAVGNNQFATELVLKNGRVLKFDDIGCMYRWMKEHESETVEATFVRDYETNDWMEARKATYVYDQTIHTPMAYNVISFNDEDKAKKFVEQHGGTVLTYSELDRHTWERNKEMMMEMKKEHMKMEKQKGDHMGN</sequence>
<name>S5Z699_GEOG3</name>
<dbReference type="Proteomes" id="UP000015500">
    <property type="component" value="Chromosome"/>
</dbReference>
<dbReference type="Gene3D" id="3.30.70.2050">
    <property type="match status" value="1"/>
</dbReference>
<keyword evidence="2" id="KW-1185">Reference proteome</keyword>
<evidence type="ECO:0000313" key="2">
    <source>
        <dbReference type="Proteomes" id="UP000015500"/>
    </source>
</evidence>
<dbReference type="Pfam" id="PF05573">
    <property type="entry name" value="NosL"/>
    <property type="match status" value="1"/>
</dbReference>
<evidence type="ECO:0000313" key="1">
    <source>
        <dbReference type="EMBL" id="AGT32392.1"/>
    </source>
</evidence>
<organism evidence="1 2">
    <name type="scientific">Geobacillus genomosp. 3</name>
    <dbReference type="NCBI Taxonomy" id="1921421"/>
    <lineage>
        <taxon>Bacteria</taxon>
        <taxon>Bacillati</taxon>
        <taxon>Bacillota</taxon>
        <taxon>Bacilli</taxon>
        <taxon>Bacillales</taxon>
        <taxon>Anoxybacillaceae</taxon>
        <taxon>Geobacillus</taxon>
    </lineage>
</organism>
<dbReference type="KEGG" id="gjf:M493_10655"/>
<dbReference type="SUPFAM" id="SSF160387">
    <property type="entry name" value="NosL/MerB-like"/>
    <property type="match status" value="1"/>
</dbReference>
<dbReference type="HOGENOM" id="CLU_108823_0_0_9"/>
<dbReference type="PANTHER" id="PTHR41247">
    <property type="entry name" value="HTH-TYPE TRANSCRIPTIONAL REPRESSOR YCNK"/>
    <property type="match status" value="1"/>
</dbReference>
<proteinExistence type="predicted"/>
<dbReference type="PATRIC" id="fig|1345697.3.peg.2064"/>
<dbReference type="OrthoDB" id="9792749at2"/>
<dbReference type="PANTHER" id="PTHR41247:SF1">
    <property type="entry name" value="HTH-TYPE TRANSCRIPTIONAL REPRESSOR YCNK"/>
    <property type="match status" value="1"/>
</dbReference>
<dbReference type="AlphaFoldDB" id="S5Z699"/>
<dbReference type="PROSITE" id="PS51257">
    <property type="entry name" value="PROKAR_LIPOPROTEIN"/>
    <property type="match status" value="1"/>
</dbReference>
<dbReference type="RefSeq" id="WP_020960195.1">
    <property type="nucleotide sequence ID" value="NC_022080.4"/>
</dbReference>
<gene>
    <name evidence="1" type="ORF">M493_10655</name>
</gene>
<dbReference type="STRING" id="1921421.M493_10655"/>
<reference evidence="1 2" key="1">
    <citation type="journal article" date="2014" name="Genome Announc.">
        <title>Complete Genome Sequence of the Thermophilic Polychlorinated Biphenyl Degrader Geobacillus sp. Strain JF8 (NBRC 109937).</title>
        <authorList>
            <person name="Shintani M."/>
            <person name="Ohtsubo Y."/>
            <person name="Fukuda K."/>
            <person name="Hosoyama A."/>
            <person name="Ohji S."/>
            <person name="Yamazoe A."/>
            <person name="Fujita N."/>
            <person name="Nagata Y."/>
            <person name="Tsuda M."/>
            <person name="Hatta T."/>
            <person name="Kimbara K."/>
        </authorList>
    </citation>
    <scope>NUCLEOTIDE SEQUENCE [LARGE SCALE GENOMIC DNA]</scope>
    <source>
        <strain evidence="1 2">JF8</strain>
    </source>
</reference>